<evidence type="ECO:0000313" key="4">
    <source>
        <dbReference type="EMBL" id="KZP19496.1"/>
    </source>
</evidence>
<dbReference type="InterPro" id="IPR040260">
    <property type="entry name" value="RFA2-like"/>
</dbReference>
<reference evidence="4 5" key="1">
    <citation type="journal article" date="2016" name="Mol. Biol. Evol.">
        <title>Comparative Genomics of Early-Diverging Mushroom-Forming Fungi Provides Insights into the Origins of Lignocellulose Decay Capabilities.</title>
        <authorList>
            <person name="Nagy L.G."/>
            <person name="Riley R."/>
            <person name="Tritt A."/>
            <person name="Adam C."/>
            <person name="Daum C."/>
            <person name="Floudas D."/>
            <person name="Sun H."/>
            <person name="Yadav J.S."/>
            <person name="Pangilinan J."/>
            <person name="Larsson K.H."/>
            <person name="Matsuura K."/>
            <person name="Barry K."/>
            <person name="Labutti K."/>
            <person name="Kuo R."/>
            <person name="Ohm R.A."/>
            <person name="Bhattacharya S.S."/>
            <person name="Shirouzu T."/>
            <person name="Yoshinaga Y."/>
            <person name="Martin F.M."/>
            <person name="Grigoriev I.V."/>
            <person name="Hibbett D.S."/>
        </authorList>
    </citation>
    <scope>NUCLEOTIDE SEQUENCE [LARGE SCALE GENOMIC DNA]</scope>
    <source>
        <strain evidence="4 5">CBS 109695</strain>
    </source>
</reference>
<dbReference type="InterPro" id="IPR012340">
    <property type="entry name" value="NA-bd_OB-fold"/>
</dbReference>
<proteinExistence type="predicted"/>
<dbReference type="STRING" id="436010.A0A166I362"/>
<dbReference type="GO" id="GO:0006260">
    <property type="term" value="P:DNA replication"/>
    <property type="evidence" value="ECO:0007669"/>
    <property type="project" value="TreeGrafter"/>
</dbReference>
<dbReference type="Proteomes" id="UP000076532">
    <property type="component" value="Unassembled WGS sequence"/>
</dbReference>
<comment type="subcellular location">
    <subcellularLocation>
        <location evidence="1">Nucleus</location>
    </subcellularLocation>
</comment>
<dbReference type="EMBL" id="KV417563">
    <property type="protein sequence ID" value="KZP19496.1"/>
    <property type="molecule type" value="Genomic_DNA"/>
</dbReference>
<dbReference type="GO" id="GO:0000724">
    <property type="term" value="P:double-strand break repair via homologous recombination"/>
    <property type="evidence" value="ECO:0007669"/>
    <property type="project" value="TreeGrafter"/>
</dbReference>
<sequence>HSLRPATIQLLWKADQPHSEGDWFIDGRDLGQVTVVAQITSIQVQATNTVYMMEDGTGQMEARHWIDADSAQDSERWGTIAENSYARVTGNLKKFGNKRYINSTNIRSCTDPHELYFHLAEVLTVDLILTKGMAGSAVVQAGASAYTTQARTTTSQFVGLPDLQRKIMEFLSEQPQQSNSEGVHVSAIVRGVSSGGGANMDATKIRHVNPPINIRIVLNFNTAKPSTLLWMTVGFARFYFRIYTQLHHSRSRLHDY</sequence>
<dbReference type="PANTHER" id="PTHR13989:SF16">
    <property type="entry name" value="REPLICATION PROTEIN A2"/>
    <property type="match status" value="1"/>
</dbReference>
<evidence type="ECO:0000313" key="5">
    <source>
        <dbReference type="Proteomes" id="UP000076532"/>
    </source>
</evidence>
<dbReference type="OrthoDB" id="25571at2759"/>
<dbReference type="GO" id="GO:0006289">
    <property type="term" value="P:nucleotide-excision repair"/>
    <property type="evidence" value="ECO:0007669"/>
    <property type="project" value="TreeGrafter"/>
</dbReference>
<protein>
    <submittedName>
        <fullName evidence="4">Nucleic acid-binding protein</fullName>
    </submittedName>
</protein>
<gene>
    <name evidence="4" type="ORF">FIBSPDRAFT_743860</name>
</gene>
<feature type="non-terminal residue" evidence="4">
    <location>
        <position position="1"/>
    </location>
</feature>
<accession>A0A166I362</accession>
<organism evidence="4 5">
    <name type="scientific">Athelia psychrophila</name>
    <dbReference type="NCBI Taxonomy" id="1759441"/>
    <lineage>
        <taxon>Eukaryota</taxon>
        <taxon>Fungi</taxon>
        <taxon>Dikarya</taxon>
        <taxon>Basidiomycota</taxon>
        <taxon>Agaricomycotina</taxon>
        <taxon>Agaricomycetes</taxon>
        <taxon>Agaricomycetidae</taxon>
        <taxon>Atheliales</taxon>
        <taxon>Atheliaceae</taxon>
        <taxon>Athelia</taxon>
    </lineage>
</organism>
<keyword evidence="5" id="KW-1185">Reference proteome</keyword>
<keyword evidence="2" id="KW-0238">DNA-binding</keyword>
<dbReference type="GO" id="GO:0000781">
    <property type="term" value="C:chromosome, telomeric region"/>
    <property type="evidence" value="ECO:0007669"/>
    <property type="project" value="TreeGrafter"/>
</dbReference>
<dbReference type="Gene3D" id="2.40.50.140">
    <property type="entry name" value="Nucleic acid-binding proteins"/>
    <property type="match status" value="1"/>
</dbReference>
<dbReference type="SUPFAM" id="SSF50249">
    <property type="entry name" value="Nucleic acid-binding proteins"/>
    <property type="match status" value="1"/>
</dbReference>
<dbReference type="PANTHER" id="PTHR13989">
    <property type="entry name" value="REPLICATION PROTEIN A-RELATED"/>
    <property type="match status" value="1"/>
</dbReference>
<dbReference type="CDD" id="cd04478">
    <property type="entry name" value="RPA2_DBD_D"/>
    <property type="match status" value="1"/>
</dbReference>
<dbReference type="GO" id="GO:0035861">
    <property type="term" value="C:site of double-strand break"/>
    <property type="evidence" value="ECO:0007669"/>
    <property type="project" value="TreeGrafter"/>
</dbReference>
<dbReference type="GO" id="GO:0003697">
    <property type="term" value="F:single-stranded DNA binding"/>
    <property type="evidence" value="ECO:0007669"/>
    <property type="project" value="TreeGrafter"/>
</dbReference>
<keyword evidence="3" id="KW-0539">Nucleus</keyword>
<dbReference type="GO" id="GO:0005662">
    <property type="term" value="C:DNA replication factor A complex"/>
    <property type="evidence" value="ECO:0007669"/>
    <property type="project" value="TreeGrafter"/>
</dbReference>
<evidence type="ECO:0000256" key="2">
    <source>
        <dbReference type="ARBA" id="ARBA00023125"/>
    </source>
</evidence>
<evidence type="ECO:0000256" key="1">
    <source>
        <dbReference type="ARBA" id="ARBA00004123"/>
    </source>
</evidence>
<evidence type="ECO:0000256" key="3">
    <source>
        <dbReference type="ARBA" id="ARBA00023242"/>
    </source>
</evidence>
<dbReference type="AlphaFoldDB" id="A0A166I362"/>
<name>A0A166I362_9AGAM</name>